<feature type="transmembrane region" description="Helical" evidence="10">
    <location>
        <begin position="282"/>
        <end position="307"/>
    </location>
</feature>
<evidence type="ECO:0000313" key="11">
    <source>
        <dbReference type="EMBL" id="KAK8399193.1"/>
    </source>
</evidence>
<evidence type="ECO:0000256" key="3">
    <source>
        <dbReference type="ARBA" id="ARBA00022448"/>
    </source>
</evidence>
<evidence type="ECO:0000256" key="2">
    <source>
        <dbReference type="ARBA" id="ARBA00006459"/>
    </source>
</evidence>
<comment type="similarity">
    <text evidence="2">Belongs to the sodium:neurotransmitter symporter (SNF) (TC 2.A.22) family.</text>
</comment>
<dbReference type="GO" id="GO:0015293">
    <property type="term" value="F:symporter activity"/>
    <property type="evidence" value="ECO:0007669"/>
    <property type="project" value="UniProtKB-KW"/>
</dbReference>
<evidence type="ECO:0000313" key="12">
    <source>
        <dbReference type="Proteomes" id="UP001487740"/>
    </source>
</evidence>
<dbReference type="EMBL" id="JARAKH010000011">
    <property type="protein sequence ID" value="KAK8399193.1"/>
    <property type="molecule type" value="Genomic_DNA"/>
</dbReference>
<keyword evidence="4 10" id="KW-0812">Transmembrane</keyword>
<feature type="transmembrane region" description="Helical" evidence="10">
    <location>
        <begin position="444"/>
        <end position="468"/>
    </location>
</feature>
<keyword evidence="7 10" id="KW-0472">Membrane</keyword>
<evidence type="ECO:0000256" key="5">
    <source>
        <dbReference type="ARBA" id="ARBA00022847"/>
    </source>
</evidence>
<feature type="transmembrane region" description="Helical" evidence="10">
    <location>
        <begin position="396"/>
        <end position="423"/>
    </location>
</feature>
<dbReference type="GO" id="GO:0005886">
    <property type="term" value="C:plasma membrane"/>
    <property type="evidence" value="ECO:0007669"/>
    <property type="project" value="TreeGrafter"/>
</dbReference>
<evidence type="ECO:0000256" key="4">
    <source>
        <dbReference type="ARBA" id="ARBA00022692"/>
    </source>
</evidence>
<dbReference type="SUPFAM" id="SSF161070">
    <property type="entry name" value="SNF-like"/>
    <property type="match status" value="1"/>
</dbReference>
<dbReference type="AlphaFoldDB" id="A0AAW0UGD2"/>
<keyword evidence="3" id="KW-0813">Transport</keyword>
<evidence type="ECO:0000256" key="9">
    <source>
        <dbReference type="PIRSR" id="PIRSR600175-2"/>
    </source>
</evidence>
<feature type="transmembrane region" description="Helical" evidence="10">
    <location>
        <begin position="27"/>
        <end position="48"/>
    </location>
</feature>
<dbReference type="InterPro" id="IPR037272">
    <property type="entry name" value="SNS_sf"/>
</dbReference>
<dbReference type="Proteomes" id="UP001487740">
    <property type="component" value="Unassembled WGS sequence"/>
</dbReference>
<evidence type="ECO:0000256" key="10">
    <source>
        <dbReference type="SAM" id="Phobius"/>
    </source>
</evidence>
<keyword evidence="9" id="KW-1015">Disulfide bond</keyword>
<gene>
    <name evidence="11" type="ORF">O3P69_003363</name>
</gene>
<protein>
    <submittedName>
        <fullName evidence="11">Uncharacterized protein</fullName>
    </submittedName>
</protein>
<dbReference type="PRINTS" id="PR00176">
    <property type="entry name" value="NANEUSMPORT"/>
</dbReference>
<accession>A0AAW0UGD2</accession>
<feature type="transmembrane region" description="Helical" evidence="10">
    <location>
        <begin position="174"/>
        <end position="192"/>
    </location>
</feature>
<evidence type="ECO:0000256" key="6">
    <source>
        <dbReference type="ARBA" id="ARBA00022989"/>
    </source>
</evidence>
<evidence type="ECO:0000256" key="7">
    <source>
        <dbReference type="ARBA" id="ARBA00023136"/>
    </source>
</evidence>
<feature type="binding site" evidence="8">
    <location>
        <position position="288"/>
    </location>
    <ligand>
        <name>Na(+)</name>
        <dbReference type="ChEBI" id="CHEBI:29101"/>
        <label>1</label>
    </ligand>
</feature>
<dbReference type="GO" id="GO:0035725">
    <property type="term" value="P:sodium ion transmembrane transport"/>
    <property type="evidence" value="ECO:0007669"/>
    <property type="project" value="TreeGrafter"/>
</dbReference>
<name>A0AAW0UGD2_SCYPA</name>
<feature type="transmembrane region" description="Helical" evidence="10">
    <location>
        <begin position="249"/>
        <end position="270"/>
    </location>
</feature>
<keyword evidence="12" id="KW-1185">Reference proteome</keyword>
<proteinExistence type="inferred from homology"/>
<organism evidence="11 12">
    <name type="scientific">Scylla paramamosain</name>
    <name type="common">Mud crab</name>
    <dbReference type="NCBI Taxonomy" id="85552"/>
    <lineage>
        <taxon>Eukaryota</taxon>
        <taxon>Metazoa</taxon>
        <taxon>Ecdysozoa</taxon>
        <taxon>Arthropoda</taxon>
        <taxon>Crustacea</taxon>
        <taxon>Multicrustacea</taxon>
        <taxon>Malacostraca</taxon>
        <taxon>Eumalacostraca</taxon>
        <taxon>Eucarida</taxon>
        <taxon>Decapoda</taxon>
        <taxon>Pleocyemata</taxon>
        <taxon>Brachyura</taxon>
        <taxon>Eubrachyura</taxon>
        <taxon>Portunoidea</taxon>
        <taxon>Portunidae</taxon>
        <taxon>Portuninae</taxon>
        <taxon>Scylla</taxon>
    </lineage>
</organism>
<keyword evidence="5" id="KW-0769">Symport</keyword>
<feature type="disulfide bond" evidence="9">
    <location>
        <begin position="77"/>
        <end position="86"/>
    </location>
</feature>
<reference evidence="11 12" key="1">
    <citation type="submission" date="2023-03" db="EMBL/GenBank/DDBJ databases">
        <title>High-quality genome of Scylla paramamosain provides insights in environmental adaptation.</title>
        <authorList>
            <person name="Zhang L."/>
        </authorList>
    </citation>
    <scope>NUCLEOTIDE SEQUENCE [LARGE SCALE GENOMIC DNA]</scope>
    <source>
        <strain evidence="11">LZ_2023a</strain>
        <tissue evidence="11">Muscle</tissue>
    </source>
</reference>
<feature type="transmembrane region" description="Helical" evidence="10">
    <location>
        <begin position="55"/>
        <end position="72"/>
    </location>
</feature>
<keyword evidence="8" id="KW-0479">Metal-binding</keyword>
<dbReference type="GO" id="GO:0006865">
    <property type="term" value="P:amino acid transport"/>
    <property type="evidence" value="ECO:0007669"/>
    <property type="project" value="TreeGrafter"/>
</dbReference>
<dbReference type="PROSITE" id="PS50267">
    <property type="entry name" value="NA_NEUROTRAN_SYMP_3"/>
    <property type="match status" value="1"/>
</dbReference>
<comment type="subcellular location">
    <subcellularLocation>
        <location evidence="1">Membrane</location>
        <topology evidence="1">Multi-pass membrane protein</topology>
    </subcellularLocation>
</comment>
<dbReference type="PANTHER" id="PTHR11616:SF240">
    <property type="entry name" value="BLOATED TUBULES, ISOFORM B-RELATED"/>
    <property type="match status" value="1"/>
</dbReference>
<dbReference type="GO" id="GO:0046872">
    <property type="term" value="F:metal ion binding"/>
    <property type="evidence" value="ECO:0007669"/>
    <property type="project" value="UniProtKB-KW"/>
</dbReference>
<evidence type="ECO:0000256" key="8">
    <source>
        <dbReference type="PIRSR" id="PIRSR600175-1"/>
    </source>
</evidence>
<feature type="binding site" evidence="8">
    <location>
        <position position="256"/>
    </location>
    <ligand>
        <name>Na(+)</name>
        <dbReference type="ChEBI" id="CHEBI:29101"/>
        <label>1</label>
    </ligand>
</feature>
<dbReference type="PANTHER" id="PTHR11616">
    <property type="entry name" value="SODIUM/CHLORIDE DEPENDENT TRANSPORTER"/>
    <property type="match status" value="1"/>
</dbReference>
<feature type="transmembrane region" description="Helical" evidence="10">
    <location>
        <begin position="327"/>
        <end position="355"/>
    </location>
</feature>
<dbReference type="InterPro" id="IPR000175">
    <property type="entry name" value="Na/ntran_symport"/>
</dbReference>
<keyword evidence="6 10" id="KW-1133">Transmembrane helix</keyword>
<feature type="transmembrane region" description="Helical" evidence="10">
    <location>
        <begin position="367"/>
        <end position="390"/>
    </location>
</feature>
<keyword evidence="8" id="KW-0915">Sodium</keyword>
<dbReference type="Pfam" id="PF00209">
    <property type="entry name" value="SNF"/>
    <property type="match status" value="2"/>
</dbReference>
<feature type="transmembrane region" description="Helical" evidence="10">
    <location>
        <begin position="199"/>
        <end position="219"/>
    </location>
</feature>
<comment type="caution">
    <text evidence="11">The sequence shown here is derived from an EMBL/GenBank/DDBJ whole genome shotgun (WGS) entry which is preliminary data.</text>
</comment>
<sequence>MLFVAGIPVFFMELSIGQYVSLGPTVLFYKLAPIFSGLGWAMVILAYFTSIYYNVILGWSFFYLIFSFYSMLPWSHCDNDFNSPGCYYEEGAALCRNQSLFFFNHSCLSLEDYCGLEDLLPFNETHCQNSANTSLTPIEKVVTRISASEDFFRNRMLRVTGSTWEDMGDMQWELVGLMALSCVIVGICLSRGIKTTGNIVYFTAIFPYAVMFILFIRGITLEGAYKGLEFYILKPNMTRLTEVEVWCEAAVQIFFSTGICFGSLITLSSYNKFTNNCMRDAFVVTITNCSTSVFFGVVIFSVLGFLANEMGVNVNEVAASGSGLAFVVYPAAISLMPIPQLWSVLFFLMLINIGFGTQFESLRKRKPLVVMGTCISLFLMGLSMCLQGGIYMLEVFVFYSAGVSVLIICILQLIAVIGIFAVWPRYLYRLQKGDDRRGLSLPMFLLVVLSSPVASVSCGWCGCVYEGWR</sequence>
<evidence type="ECO:0000256" key="1">
    <source>
        <dbReference type="ARBA" id="ARBA00004141"/>
    </source>
</evidence>